<dbReference type="SUPFAM" id="SSF56112">
    <property type="entry name" value="Protein kinase-like (PK-like)"/>
    <property type="match status" value="1"/>
</dbReference>
<evidence type="ECO:0000259" key="13">
    <source>
        <dbReference type="PROSITE" id="PS50001"/>
    </source>
</evidence>
<evidence type="ECO:0000256" key="7">
    <source>
        <dbReference type="ARBA" id="ARBA00023137"/>
    </source>
</evidence>
<dbReference type="InterPro" id="IPR001452">
    <property type="entry name" value="SH3_domain"/>
</dbReference>
<feature type="binding site" evidence="11">
    <location>
        <position position="274"/>
    </location>
    <ligand>
        <name>ATP</name>
        <dbReference type="ChEBI" id="CHEBI:30616"/>
    </ligand>
</feature>
<dbReference type="Proteomes" id="UP001318040">
    <property type="component" value="Chromosome 15"/>
</dbReference>
<dbReference type="PRINTS" id="PR00109">
    <property type="entry name" value="TYRKINASE"/>
</dbReference>
<dbReference type="PRINTS" id="PR00452">
    <property type="entry name" value="SH3DOMAIN"/>
</dbReference>
<name>A0AAJ7WUF1_PETMA</name>
<dbReference type="PROSITE" id="PS00109">
    <property type="entry name" value="PROTEIN_KINASE_TYR"/>
    <property type="match status" value="1"/>
</dbReference>
<evidence type="ECO:0000256" key="2">
    <source>
        <dbReference type="ARBA" id="ARBA00022679"/>
    </source>
</evidence>
<dbReference type="SUPFAM" id="SSF50044">
    <property type="entry name" value="SH3-domain"/>
    <property type="match status" value="1"/>
</dbReference>
<evidence type="ECO:0000259" key="15">
    <source>
        <dbReference type="PROSITE" id="PS50011"/>
    </source>
</evidence>
<dbReference type="GO" id="GO:0004715">
    <property type="term" value="F:non-membrane spanning protein tyrosine kinase activity"/>
    <property type="evidence" value="ECO:0007669"/>
    <property type="project" value="UniProtKB-EC"/>
</dbReference>
<keyword evidence="3 11" id="KW-0547">Nucleotide-binding</keyword>
<dbReference type="PROSITE" id="PS50011">
    <property type="entry name" value="PROTEIN_KINASE_DOM"/>
    <property type="match status" value="1"/>
</dbReference>
<dbReference type="KEGG" id="pmrn:116942587"/>
<comment type="catalytic activity">
    <reaction evidence="8 12">
        <text>L-tyrosyl-[protein] + ATP = O-phospho-L-tyrosyl-[protein] + ADP + H(+)</text>
        <dbReference type="Rhea" id="RHEA:10596"/>
        <dbReference type="Rhea" id="RHEA-COMP:10136"/>
        <dbReference type="Rhea" id="RHEA-COMP:20101"/>
        <dbReference type="ChEBI" id="CHEBI:15378"/>
        <dbReference type="ChEBI" id="CHEBI:30616"/>
        <dbReference type="ChEBI" id="CHEBI:46858"/>
        <dbReference type="ChEBI" id="CHEBI:61978"/>
        <dbReference type="ChEBI" id="CHEBI:456216"/>
        <dbReference type="EC" id="2.7.10.2"/>
    </reaction>
</comment>
<dbReference type="Pfam" id="PF07714">
    <property type="entry name" value="PK_Tyr_Ser-Thr"/>
    <property type="match status" value="1"/>
</dbReference>
<dbReference type="PRINTS" id="PR00401">
    <property type="entry name" value="SH2DOMAIN"/>
</dbReference>
<dbReference type="FunFam" id="1.10.510.10:FF:000318">
    <property type="entry name" value="Tyrosine-protein kinase"/>
    <property type="match status" value="1"/>
</dbReference>
<dbReference type="InterPro" id="IPR000980">
    <property type="entry name" value="SH2"/>
</dbReference>
<comment type="similarity">
    <text evidence="12">Belongs to the protein kinase superfamily. Tyr protein kinase family.</text>
</comment>
<feature type="domain" description="SH2" evidence="13">
    <location>
        <begin position="127"/>
        <end position="220"/>
    </location>
</feature>
<dbReference type="InterPro" id="IPR020635">
    <property type="entry name" value="Tyr_kinase_cat_dom"/>
</dbReference>
<evidence type="ECO:0000256" key="5">
    <source>
        <dbReference type="ARBA" id="ARBA00022840"/>
    </source>
</evidence>
<dbReference type="Gene3D" id="1.10.510.10">
    <property type="entry name" value="Transferase(Phosphotransferase) domain 1"/>
    <property type="match status" value="1"/>
</dbReference>
<dbReference type="Pfam" id="PF00018">
    <property type="entry name" value="SH3_1"/>
    <property type="match status" value="1"/>
</dbReference>
<dbReference type="CDD" id="cd09933">
    <property type="entry name" value="SH2_Src_family"/>
    <property type="match status" value="1"/>
</dbReference>
<dbReference type="SMART" id="SM00326">
    <property type="entry name" value="SH3"/>
    <property type="match status" value="1"/>
</dbReference>
<evidence type="ECO:0000259" key="14">
    <source>
        <dbReference type="PROSITE" id="PS50002"/>
    </source>
</evidence>
<dbReference type="RefSeq" id="XP_032810559.1">
    <property type="nucleotide sequence ID" value="XM_032954668.1"/>
</dbReference>
<gene>
    <name evidence="17" type="primary">LOC116942587</name>
</gene>
<dbReference type="SMART" id="SM00252">
    <property type="entry name" value="SH2"/>
    <property type="match status" value="1"/>
</dbReference>
<evidence type="ECO:0000256" key="1">
    <source>
        <dbReference type="ARBA" id="ARBA00022443"/>
    </source>
</evidence>
<dbReference type="Gene3D" id="2.30.30.40">
    <property type="entry name" value="SH3 Domains"/>
    <property type="match status" value="1"/>
</dbReference>
<dbReference type="InterPro" id="IPR000719">
    <property type="entry name" value="Prot_kinase_dom"/>
</dbReference>
<dbReference type="SUPFAM" id="SSF55550">
    <property type="entry name" value="SH2 domain"/>
    <property type="match status" value="1"/>
</dbReference>
<dbReference type="InterPro" id="IPR050198">
    <property type="entry name" value="Non-receptor_tyrosine_kinases"/>
</dbReference>
<evidence type="ECO:0000256" key="3">
    <source>
        <dbReference type="ARBA" id="ARBA00022741"/>
    </source>
</evidence>
<dbReference type="InterPro" id="IPR008266">
    <property type="entry name" value="Tyr_kinase_AS"/>
</dbReference>
<proteinExistence type="inferred from homology"/>
<keyword evidence="5 11" id="KW-0067">ATP-binding</keyword>
<keyword evidence="7 12" id="KW-0829">Tyrosine-protein kinase</keyword>
<dbReference type="Pfam" id="PF00017">
    <property type="entry name" value="SH2"/>
    <property type="match status" value="1"/>
</dbReference>
<protein>
    <recommendedName>
        <fullName evidence="12">Tyrosine-protein kinase</fullName>
        <ecNumber evidence="12">2.7.10.2</ecNumber>
    </recommendedName>
</protein>
<evidence type="ECO:0000256" key="10">
    <source>
        <dbReference type="PROSITE-ProRule" id="PRU00192"/>
    </source>
</evidence>
<feature type="domain" description="Protein kinase" evidence="15">
    <location>
        <begin position="246"/>
        <end position="499"/>
    </location>
</feature>
<evidence type="ECO:0000256" key="6">
    <source>
        <dbReference type="ARBA" id="ARBA00022999"/>
    </source>
</evidence>
<dbReference type="AlphaFoldDB" id="A0AAJ7WUF1"/>
<dbReference type="CDD" id="cd11845">
    <property type="entry name" value="SH3_Src_like"/>
    <property type="match status" value="1"/>
</dbReference>
<organism evidence="16 17">
    <name type="scientific">Petromyzon marinus</name>
    <name type="common">Sea lamprey</name>
    <dbReference type="NCBI Taxonomy" id="7757"/>
    <lineage>
        <taxon>Eukaryota</taxon>
        <taxon>Metazoa</taxon>
        <taxon>Chordata</taxon>
        <taxon>Craniata</taxon>
        <taxon>Vertebrata</taxon>
        <taxon>Cyclostomata</taxon>
        <taxon>Hyperoartia</taxon>
        <taxon>Petromyzontiformes</taxon>
        <taxon>Petromyzontidae</taxon>
        <taxon>Petromyzon</taxon>
    </lineage>
</organism>
<keyword evidence="16" id="KW-1185">Reference proteome</keyword>
<dbReference type="InterPro" id="IPR001245">
    <property type="entry name" value="Ser-Thr/Tyr_kinase_cat_dom"/>
</dbReference>
<dbReference type="FunFam" id="3.30.505.10:FF:000044">
    <property type="entry name" value="Tyrosine-protein kinase"/>
    <property type="match status" value="1"/>
</dbReference>
<dbReference type="PANTHER" id="PTHR24418">
    <property type="entry name" value="TYROSINE-PROTEIN KINASE"/>
    <property type="match status" value="1"/>
</dbReference>
<evidence type="ECO:0000313" key="16">
    <source>
        <dbReference type="Proteomes" id="UP001318040"/>
    </source>
</evidence>
<reference evidence="17" key="1">
    <citation type="submission" date="2025-08" db="UniProtKB">
        <authorList>
            <consortium name="RefSeq"/>
        </authorList>
    </citation>
    <scope>IDENTIFICATION</scope>
    <source>
        <tissue evidence="17">Sperm</tissue>
    </source>
</reference>
<feature type="domain" description="SH3" evidence="14">
    <location>
        <begin position="53"/>
        <end position="121"/>
    </location>
</feature>
<dbReference type="InterPro" id="IPR011009">
    <property type="entry name" value="Kinase-like_dom_sf"/>
</dbReference>
<dbReference type="Gene3D" id="3.30.505.10">
    <property type="entry name" value="SH2 domain"/>
    <property type="match status" value="1"/>
</dbReference>
<dbReference type="SMART" id="SM00219">
    <property type="entry name" value="TyrKc"/>
    <property type="match status" value="1"/>
</dbReference>
<evidence type="ECO:0000256" key="11">
    <source>
        <dbReference type="PROSITE-ProRule" id="PRU10141"/>
    </source>
</evidence>
<sequence>MATCLRSCCPCCECLWQLCWPTGRDQTAFPPPNQLQHTAAQSHRFPNSNPVFKPLPLYVALYDYDGRTNEDLSFKEGELLEVTDKTNPDWWYAQKKTASTSNERYNTRGYIPANYVAEYQSLDAEPWFFGDIKRADAEKYLLADVNTTGAFLIRQSESRKTDYSLSVRDGSTVKHYRIRQLDENGGFFISRRVTFQNLIELVQYYKSNSDGLCMALQKPCVVIEAPTTIGLSYNTVDKWEIPRASIQLQKRLGAGMFGEVWQGLWNNSTLVAVKTLKPGAMKKEEFIGEAQIMKQLRHANLIQLYAVCSQEEPIYIITELMRHGSLLDYLRGPLGKQLKAPELVDMARQIAAGMAYLESQNYIHRDLAARNILVGEGKVCKVADFGLARIIKEDEYEGKAGAKVPIKWTAPEAVNFHRFSVKSDVWSFGILLYELITYGRMPYPEMGNMEVLKQLDRGYRMPQPDNCPPLFYSIMLECWNKKEEERPTFETLQWRLDYFDSDPNNYTDAQAFVR</sequence>
<keyword evidence="2 12" id="KW-0808">Transferase</keyword>
<dbReference type="EC" id="2.7.10.2" evidence="12"/>
<evidence type="ECO:0000256" key="4">
    <source>
        <dbReference type="ARBA" id="ARBA00022777"/>
    </source>
</evidence>
<dbReference type="InterPro" id="IPR036860">
    <property type="entry name" value="SH2_dom_sf"/>
</dbReference>
<dbReference type="FunFam" id="3.30.200.20:FF:000037">
    <property type="entry name" value="Tyrosine-protein kinase"/>
    <property type="match status" value="1"/>
</dbReference>
<evidence type="ECO:0000256" key="12">
    <source>
        <dbReference type="RuleBase" id="RU362096"/>
    </source>
</evidence>
<dbReference type="Gene3D" id="3.30.200.20">
    <property type="entry name" value="Phosphorylase Kinase, domain 1"/>
    <property type="match status" value="1"/>
</dbReference>
<dbReference type="PROSITE" id="PS00107">
    <property type="entry name" value="PROTEIN_KINASE_ATP"/>
    <property type="match status" value="1"/>
</dbReference>
<dbReference type="PROSITE" id="PS50002">
    <property type="entry name" value="SH3"/>
    <property type="match status" value="1"/>
</dbReference>
<evidence type="ECO:0000313" key="17">
    <source>
        <dbReference type="RefSeq" id="XP_032810559.1"/>
    </source>
</evidence>
<dbReference type="InterPro" id="IPR036028">
    <property type="entry name" value="SH3-like_dom_sf"/>
</dbReference>
<evidence type="ECO:0000256" key="9">
    <source>
        <dbReference type="PROSITE-ProRule" id="PRU00191"/>
    </source>
</evidence>
<dbReference type="PROSITE" id="PS50001">
    <property type="entry name" value="SH2"/>
    <property type="match status" value="1"/>
</dbReference>
<dbReference type="GO" id="GO:0005524">
    <property type="term" value="F:ATP binding"/>
    <property type="evidence" value="ECO:0007669"/>
    <property type="project" value="UniProtKB-UniRule"/>
</dbReference>
<evidence type="ECO:0000256" key="8">
    <source>
        <dbReference type="ARBA" id="ARBA00051245"/>
    </source>
</evidence>
<accession>A0AAJ7WUF1</accession>
<keyword evidence="4 12" id="KW-0418">Kinase</keyword>
<keyword evidence="1 10" id="KW-0728">SH3 domain</keyword>
<keyword evidence="6 9" id="KW-0727">SH2 domain</keyword>
<dbReference type="InterPro" id="IPR017441">
    <property type="entry name" value="Protein_kinase_ATP_BS"/>
</dbReference>